<keyword evidence="1" id="KW-0812">Transmembrane</keyword>
<dbReference type="AlphaFoldDB" id="A0A9W9FR54"/>
<feature type="transmembrane region" description="Helical" evidence="1">
    <location>
        <begin position="20"/>
        <end position="40"/>
    </location>
</feature>
<reference evidence="2" key="1">
    <citation type="submission" date="2022-11" db="EMBL/GenBank/DDBJ databases">
        <authorList>
            <person name="Petersen C."/>
        </authorList>
    </citation>
    <scope>NUCLEOTIDE SEQUENCE</scope>
    <source>
        <strain evidence="2">IBT 34128</strain>
    </source>
</reference>
<keyword evidence="3" id="KW-1185">Reference proteome</keyword>
<evidence type="ECO:0000313" key="3">
    <source>
        <dbReference type="Proteomes" id="UP001141434"/>
    </source>
</evidence>
<proteinExistence type="predicted"/>
<comment type="caution">
    <text evidence="2">The sequence shown here is derived from an EMBL/GenBank/DDBJ whole genome shotgun (WGS) entry which is preliminary data.</text>
</comment>
<keyword evidence="1" id="KW-1133">Transmembrane helix</keyword>
<evidence type="ECO:0000313" key="2">
    <source>
        <dbReference type="EMBL" id="KAJ5104802.1"/>
    </source>
</evidence>
<dbReference type="PANTHER" id="PTHR34144">
    <property type="entry name" value="CHROMOSOME 8, WHOLE GENOME SHOTGUN SEQUENCE"/>
    <property type="match status" value="1"/>
</dbReference>
<dbReference type="PANTHER" id="PTHR34144:SF7">
    <property type="entry name" value="EXPORT PROTEIN (CAP59), PUTATIVE (AFU_ORTHOLOGUE AFUA_7G05020)-RELATED"/>
    <property type="match status" value="1"/>
</dbReference>
<organism evidence="2 3">
    <name type="scientific">Penicillium alfredii</name>
    <dbReference type="NCBI Taxonomy" id="1506179"/>
    <lineage>
        <taxon>Eukaryota</taxon>
        <taxon>Fungi</taxon>
        <taxon>Dikarya</taxon>
        <taxon>Ascomycota</taxon>
        <taxon>Pezizomycotina</taxon>
        <taxon>Eurotiomycetes</taxon>
        <taxon>Eurotiomycetidae</taxon>
        <taxon>Eurotiales</taxon>
        <taxon>Aspergillaceae</taxon>
        <taxon>Penicillium</taxon>
    </lineage>
</organism>
<name>A0A9W9FR54_9EURO</name>
<evidence type="ECO:0000256" key="1">
    <source>
        <dbReference type="SAM" id="Phobius"/>
    </source>
</evidence>
<dbReference type="GeneID" id="81391899"/>
<dbReference type="OrthoDB" id="262547at2759"/>
<dbReference type="InterPro" id="IPR021047">
    <property type="entry name" value="Mannosyltransferase_CMT1"/>
</dbReference>
<dbReference type="EMBL" id="JAPMSZ010000004">
    <property type="protein sequence ID" value="KAJ5104802.1"/>
    <property type="molecule type" value="Genomic_DNA"/>
</dbReference>
<keyword evidence="1" id="KW-0472">Membrane</keyword>
<accession>A0A9W9FR54</accession>
<dbReference type="RefSeq" id="XP_056513798.1">
    <property type="nucleotide sequence ID" value="XM_056652731.1"/>
</dbReference>
<dbReference type="Proteomes" id="UP001141434">
    <property type="component" value="Unassembled WGS sequence"/>
</dbReference>
<reference evidence="2" key="2">
    <citation type="journal article" date="2023" name="IMA Fungus">
        <title>Comparative genomic study of the Penicillium genus elucidates a diverse pangenome and 15 lateral gene transfer events.</title>
        <authorList>
            <person name="Petersen C."/>
            <person name="Sorensen T."/>
            <person name="Nielsen M.R."/>
            <person name="Sondergaard T.E."/>
            <person name="Sorensen J.L."/>
            <person name="Fitzpatrick D.A."/>
            <person name="Frisvad J.C."/>
            <person name="Nielsen K.L."/>
        </authorList>
    </citation>
    <scope>NUCLEOTIDE SEQUENCE</scope>
    <source>
        <strain evidence="2">IBT 34128</strain>
    </source>
</reference>
<protein>
    <recommendedName>
        <fullName evidence="4">Polysaccharide export protein</fullName>
    </recommendedName>
</protein>
<sequence length="409" mass="46963">MGLLPTTTRPYRRSRWRRRLVRALILIFIIWNLTELHLIVRRLSETDTIYHEEPLRHERIYIAGVHWNNEIILRDYWNQAVIELSQKLGPENVFISIYESGSYDDTKGALKELDGELERLDVPRNITLSPVTHEDEILAPSGGGEGWIEGPTGEKELRRIPYLSRVRNLSLRPLEDLARQGITFDKILFLNDVVFSSSDVFELLDTNNGEYAAACSLDFSKPPRYYDTFALRDSQGHEALMQTWPYFRSASSRHAMKTMSPVPVTSCWNGIVAMPTAPFLASPPLRFRGIPDTLATSHLEGSECCLIHADSPLSAPQGVYLNPLVRVGYNGAAYDAVHPTRNWLSARRILQGLWINRLRRWTTTVWFKERTVRNRVARWMALGDRNREPGLFCVINEMQLLRPLGWAHA</sequence>
<gene>
    <name evidence="2" type="ORF">NUU61_002149</name>
</gene>
<dbReference type="Pfam" id="PF11735">
    <property type="entry name" value="CAP59_mtransfer"/>
    <property type="match status" value="1"/>
</dbReference>
<evidence type="ECO:0008006" key="4">
    <source>
        <dbReference type="Google" id="ProtNLM"/>
    </source>
</evidence>